<evidence type="ECO:0000313" key="1">
    <source>
        <dbReference type="EMBL" id="TDG34827.1"/>
    </source>
</evidence>
<dbReference type="EMBL" id="SJCY01000019">
    <property type="protein sequence ID" value="TDG34827.1"/>
    <property type="molecule type" value="Genomic_DNA"/>
</dbReference>
<comment type="caution">
    <text evidence="1">The sequence shown here is derived from an EMBL/GenBank/DDBJ whole genome shotgun (WGS) entry which is preliminary data.</text>
</comment>
<proteinExistence type="predicted"/>
<sequence length="89" mass="10309">MACSFKIKPKYDIEQIYQIALREIKRFKVDYKGDDKGGNFKLKLFEMVFKGKIGIEGNYIVVQIIEKPFLIPCSLIETSIKKYVADLKA</sequence>
<evidence type="ECO:0000313" key="2">
    <source>
        <dbReference type="Proteomes" id="UP000295668"/>
    </source>
</evidence>
<dbReference type="RefSeq" id="WP_133263847.1">
    <property type="nucleotide sequence ID" value="NZ_SJCY01000019.1"/>
</dbReference>
<name>A0A4R5MH28_9SPHI</name>
<dbReference type="AlphaFoldDB" id="A0A4R5MH28"/>
<protein>
    <submittedName>
        <fullName evidence="1">Uncharacterized protein</fullName>
    </submittedName>
</protein>
<keyword evidence="2" id="KW-1185">Reference proteome</keyword>
<organism evidence="1 2">
    <name type="scientific">Pedobacter changchengzhani</name>
    <dbReference type="NCBI Taxonomy" id="2529274"/>
    <lineage>
        <taxon>Bacteria</taxon>
        <taxon>Pseudomonadati</taxon>
        <taxon>Bacteroidota</taxon>
        <taxon>Sphingobacteriia</taxon>
        <taxon>Sphingobacteriales</taxon>
        <taxon>Sphingobacteriaceae</taxon>
        <taxon>Pedobacter</taxon>
    </lineage>
</organism>
<accession>A0A4R5MH28</accession>
<reference evidence="1 2" key="1">
    <citation type="submission" date="2019-02" db="EMBL/GenBank/DDBJ databases">
        <title>Pedobacter sp. nov., a novel speices isolated from soil of pinguins habitat in Antarcitica.</title>
        <authorList>
            <person name="He R.-H."/>
        </authorList>
    </citation>
    <scope>NUCLEOTIDE SEQUENCE [LARGE SCALE GENOMIC DNA]</scope>
    <source>
        <strain evidence="1 2">E01020</strain>
    </source>
</reference>
<dbReference type="Proteomes" id="UP000295668">
    <property type="component" value="Unassembled WGS sequence"/>
</dbReference>
<dbReference type="OrthoDB" id="8818984at2"/>
<gene>
    <name evidence="1" type="ORF">EZJ43_16610</name>
</gene>